<comment type="caution">
    <text evidence="4">The sequence shown here is derived from an EMBL/GenBank/DDBJ whole genome shotgun (WGS) entry which is preliminary data.</text>
</comment>
<name>A0AAN9Y8E0_9HEMI</name>
<feature type="chain" id="PRO_5042973494" evidence="3">
    <location>
        <begin position="20"/>
        <end position="713"/>
    </location>
</feature>
<dbReference type="Pfam" id="PF00379">
    <property type="entry name" value="Chitin_bind_4"/>
    <property type="match status" value="1"/>
</dbReference>
<gene>
    <name evidence="4" type="ORF">V9T40_009018</name>
</gene>
<keyword evidence="3" id="KW-0732">Signal</keyword>
<feature type="signal peptide" evidence="3">
    <location>
        <begin position="1"/>
        <end position="19"/>
    </location>
</feature>
<feature type="compositionally biased region" description="Low complexity" evidence="2">
    <location>
        <begin position="485"/>
        <end position="502"/>
    </location>
</feature>
<evidence type="ECO:0000256" key="2">
    <source>
        <dbReference type="SAM" id="MobiDB-lite"/>
    </source>
</evidence>
<feature type="compositionally biased region" description="Polar residues" evidence="2">
    <location>
        <begin position="120"/>
        <end position="143"/>
    </location>
</feature>
<evidence type="ECO:0000313" key="4">
    <source>
        <dbReference type="EMBL" id="KAK7601577.1"/>
    </source>
</evidence>
<feature type="compositionally biased region" description="Polar residues" evidence="2">
    <location>
        <begin position="690"/>
        <end position="713"/>
    </location>
</feature>
<dbReference type="AlphaFoldDB" id="A0AAN9Y8E0"/>
<dbReference type="PROSITE" id="PS51155">
    <property type="entry name" value="CHIT_BIND_RR_2"/>
    <property type="match status" value="1"/>
</dbReference>
<feature type="region of interest" description="Disordered" evidence="2">
    <location>
        <begin position="117"/>
        <end position="143"/>
    </location>
</feature>
<dbReference type="Proteomes" id="UP001367676">
    <property type="component" value="Unassembled WGS sequence"/>
</dbReference>
<feature type="region of interest" description="Disordered" evidence="2">
    <location>
        <begin position="685"/>
        <end position="713"/>
    </location>
</feature>
<protein>
    <submittedName>
        <fullName evidence="4">Uncharacterized protein</fullName>
    </submittedName>
</protein>
<feature type="compositionally biased region" description="Basic and acidic residues" evidence="2">
    <location>
        <begin position="465"/>
        <end position="484"/>
    </location>
</feature>
<reference evidence="4 5" key="1">
    <citation type="submission" date="2024-03" db="EMBL/GenBank/DDBJ databases">
        <title>Adaptation during the transition from Ophiocordyceps entomopathogen to insect associate is accompanied by gene loss and intensified selection.</title>
        <authorList>
            <person name="Ward C.M."/>
            <person name="Onetto C.A."/>
            <person name="Borneman A.R."/>
        </authorList>
    </citation>
    <scope>NUCLEOTIDE SEQUENCE [LARGE SCALE GENOMIC DNA]</scope>
    <source>
        <strain evidence="4">AWRI1</strain>
        <tissue evidence="4">Single Adult Female</tissue>
    </source>
</reference>
<evidence type="ECO:0000313" key="5">
    <source>
        <dbReference type="Proteomes" id="UP001367676"/>
    </source>
</evidence>
<feature type="region of interest" description="Disordered" evidence="2">
    <location>
        <begin position="460"/>
        <end position="502"/>
    </location>
</feature>
<dbReference type="EMBL" id="JBBCAQ010000010">
    <property type="protein sequence ID" value="KAK7601577.1"/>
    <property type="molecule type" value="Genomic_DNA"/>
</dbReference>
<evidence type="ECO:0000256" key="3">
    <source>
        <dbReference type="SAM" id="SignalP"/>
    </source>
</evidence>
<sequence>MFRAVFVAFWILLIKSSSSAPQTNNVAIQAEVSAASHPFLTGVKFVPFKTARQDDAVKPEPISSINTASTQVLQLAANNAPDQNPVSRVQNVEPLNLLSTELFDKFSLLPNFEPKKVSSAKENNFPSATSKNEASSATSTRKLKADNSNVAKLAAAVELPFLNVADLTNTIANDPSKFISDALPVPAGGLKNVGANVTSQLISTAFLPFVSTEELNKPQAGRKNSIPASSLEPKNTLPFPSFQFDPKIAISRKLIPPEQVSFSFEQPLPQQLSERITLPRQSPAAEAPQAKNLQPIPSNLPADVKLTPIPTQKIPAVAAKLATEILPPKEENLAELIDTLSSGGYGILASQMAAVINASSIKEDLPLIFQRLAAPQKAPHSPKKDVEVFAPLLPEKPVQPPFQPPSIPANPPHYPYFPDGGAYPSDETPFGVPEYPAYPPFSPEEQPAEKPFFPHYPPLLPSTRSTEEVTRPTEETTRATEETTPKLPKTTTTVPKFTPWVPKNTPFAPKNTPWVPKNIPAAPKYTPPRQPAYTTDAGGHSWVTKFYPGYPPTTKLPKGMPSPIWPMFTPRPTVPPRHSNLADMVTPFMEKLISATSTATTPSIEILGEPSVVEPKYKLAVVSDYKNYDKDDGSFGFSIDLENGLTAKVRGYKKDGRHFIEGSYSLFANEGDPVNITYIADNDAPEHIGQPTTNSITGSLSLNDPNTTPTTGT</sequence>
<keyword evidence="1" id="KW-0193">Cuticle</keyword>
<keyword evidence="5" id="KW-1185">Reference proteome</keyword>
<dbReference type="GO" id="GO:0042302">
    <property type="term" value="F:structural constituent of cuticle"/>
    <property type="evidence" value="ECO:0007669"/>
    <property type="project" value="UniProtKB-UniRule"/>
</dbReference>
<dbReference type="InterPro" id="IPR000618">
    <property type="entry name" value="Insect_cuticle"/>
</dbReference>
<organism evidence="4 5">
    <name type="scientific">Parthenolecanium corni</name>
    <dbReference type="NCBI Taxonomy" id="536013"/>
    <lineage>
        <taxon>Eukaryota</taxon>
        <taxon>Metazoa</taxon>
        <taxon>Ecdysozoa</taxon>
        <taxon>Arthropoda</taxon>
        <taxon>Hexapoda</taxon>
        <taxon>Insecta</taxon>
        <taxon>Pterygota</taxon>
        <taxon>Neoptera</taxon>
        <taxon>Paraneoptera</taxon>
        <taxon>Hemiptera</taxon>
        <taxon>Sternorrhyncha</taxon>
        <taxon>Coccoidea</taxon>
        <taxon>Coccidae</taxon>
        <taxon>Parthenolecanium</taxon>
    </lineage>
</organism>
<accession>A0AAN9Y8E0</accession>
<evidence type="ECO:0000256" key="1">
    <source>
        <dbReference type="PROSITE-ProRule" id="PRU00497"/>
    </source>
</evidence>
<proteinExistence type="predicted"/>